<sequence length="114" mass="13312">MENYIKKAADAFLVERPYGMRVDYRKKGFVLFNRNLNVLGNAEHARLEELPLERFNVEEIPLDGEIVEEHAGFTDVFFYTDLTSPYAGYALNLQKLKAYNRFMFPLAMALNRKL</sequence>
<dbReference type="PATRIC" id="fig|1339327.3.peg.3929"/>
<reference evidence="1 2" key="1">
    <citation type="submission" date="2014-02" db="EMBL/GenBank/DDBJ databases">
        <authorList>
            <person name="Sears C."/>
            <person name="Carroll K."/>
            <person name="Sack B.R."/>
            <person name="Qadri F."/>
            <person name="Myers L.L."/>
            <person name="Chung G.-T."/>
            <person name="Escheverria P."/>
            <person name="Fraser C.M."/>
            <person name="Sadzewicz L."/>
            <person name="Shefchek K.A."/>
            <person name="Tallon L."/>
            <person name="Das S.P."/>
            <person name="Daugherty S."/>
            <person name="Mongodin E.F."/>
        </authorList>
    </citation>
    <scope>NUCLEOTIDE SEQUENCE [LARGE SCALE GENOMIC DNA]</scope>
    <source>
        <strain evidence="1 2">S36L11</strain>
    </source>
</reference>
<organism evidence="1 2">
    <name type="scientific">Bacteroides fragilis str. S36L11</name>
    <dbReference type="NCBI Taxonomy" id="1339327"/>
    <lineage>
        <taxon>Bacteria</taxon>
        <taxon>Pseudomonadati</taxon>
        <taxon>Bacteroidota</taxon>
        <taxon>Bacteroidia</taxon>
        <taxon>Bacteroidales</taxon>
        <taxon>Bacteroidaceae</taxon>
        <taxon>Bacteroides</taxon>
    </lineage>
</organism>
<dbReference type="GeneID" id="60061119"/>
<evidence type="ECO:0000313" key="1">
    <source>
        <dbReference type="EMBL" id="EXZ27425.1"/>
    </source>
</evidence>
<proteinExistence type="predicted"/>
<dbReference type="Proteomes" id="UP000022082">
    <property type="component" value="Unassembled WGS sequence"/>
</dbReference>
<dbReference type="RefSeq" id="WP_005636608.1">
    <property type="nucleotide sequence ID" value="NZ_JGDJ01000250.1"/>
</dbReference>
<protein>
    <submittedName>
        <fullName evidence="1">Uncharacterized protein</fullName>
    </submittedName>
</protein>
<gene>
    <name evidence="1" type="ORF">M136_3392</name>
</gene>
<name>A0A015WZU0_BACFG</name>
<dbReference type="AlphaFoldDB" id="A0A015WZU0"/>
<evidence type="ECO:0000313" key="2">
    <source>
        <dbReference type="Proteomes" id="UP000022082"/>
    </source>
</evidence>
<dbReference type="EMBL" id="JGDJ01000250">
    <property type="protein sequence ID" value="EXZ27425.1"/>
    <property type="molecule type" value="Genomic_DNA"/>
</dbReference>
<accession>A0A015WZU0</accession>
<comment type="caution">
    <text evidence="1">The sequence shown here is derived from an EMBL/GenBank/DDBJ whole genome shotgun (WGS) entry which is preliminary data.</text>
</comment>